<evidence type="ECO:0000313" key="1">
    <source>
        <dbReference type="EMBL" id="SOD98321.1"/>
    </source>
</evidence>
<dbReference type="EMBL" id="OCNH01000008">
    <property type="protein sequence ID" value="SOD98321.1"/>
    <property type="molecule type" value="Genomic_DNA"/>
</dbReference>
<dbReference type="AlphaFoldDB" id="A0A286GRX7"/>
<proteinExistence type="predicted"/>
<accession>A0A286GRX7</accession>
<dbReference type="RefSeq" id="WP_218840245.1">
    <property type="nucleotide sequence ID" value="NZ_OCNH01000008.1"/>
</dbReference>
<sequence length="349" mass="41233">MVRENIFAMLSKIKSRLWSKIVVKFRYTSFYPFLYNSYWHYKLNKNNVFNLTDSNYYSAIPNRGAGVGHQLANWNAGYWYAHYFGLKFSHTPFSTKSWEDFLGFGEDEVQTELLLNTKGYTAVRLPLFDENKREEIELTKRIIHSYKNKKVVFIAEQDQFYKEQFGVCDAIKKKFYAALAREKNQLVYDENVYNVAIHIRRGDITIGQKKGNTNHIMRWQDNNYFEHVLNNVLKHINTDKEVKIYLFSQGNLNDFKSFIGYKNLTFCLDMSGQDSFLHMVYADLLITSKSSFSYKPALLNNGIKVCPRDFWHSYPSEKDWIIAEEDGTFNSEQIKKLDEYYTGKHTQKL</sequence>
<gene>
    <name evidence="1" type="ORF">SAMN06269250_6024</name>
</gene>
<evidence type="ECO:0008006" key="3">
    <source>
        <dbReference type="Google" id="ProtNLM"/>
    </source>
</evidence>
<organism evidence="1 2">
    <name type="scientific">Spirosoma fluviale</name>
    <dbReference type="NCBI Taxonomy" id="1597977"/>
    <lineage>
        <taxon>Bacteria</taxon>
        <taxon>Pseudomonadati</taxon>
        <taxon>Bacteroidota</taxon>
        <taxon>Cytophagia</taxon>
        <taxon>Cytophagales</taxon>
        <taxon>Cytophagaceae</taxon>
        <taxon>Spirosoma</taxon>
    </lineage>
</organism>
<name>A0A286GRX7_9BACT</name>
<reference evidence="2" key="1">
    <citation type="submission" date="2017-09" db="EMBL/GenBank/DDBJ databases">
        <authorList>
            <person name="Varghese N."/>
            <person name="Submissions S."/>
        </authorList>
    </citation>
    <scope>NUCLEOTIDE SEQUENCE [LARGE SCALE GENOMIC DNA]</scope>
    <source>
        <strain evidence="2">DSM 29961</strain>
    </source>
</reference>
<dbReference type="Proteomes" id="UP000219452">
    <property type="component" value="Unassembled WGS sequence"/>
</dbReference>
<protein>
    <recommendedName>
        <fullName evidence="3">Glycosyl transferase family 11</fullName>
    </recommendedName>
</protein>
<keyword evidence="2" id="KW-1185">Reference proteome</keyword>
<evidence type="ECO:0000313" key="2">
    <source>
        <dbReference type="Proteomes" id="UP000219452"/>
    </source>
</evidence>